<protein>
    <recommendedName>
        <fullName evidence="2">UPF0291 protein BK138_04925</fullName>
    </recommendedName>
</protein>
<comment type="similarity">
    <text evidence="2">Belongs to the UPF0291 family.</text>
</comment>
<dbReference type="PANTHER" id="PTHR37300">
    <property type="entry name" value="UPF0291 PROTEIN CBO2609/CLC_2481"/>
    <property type="match status" value="1"/>
</dbReference>
<evidence type="ECO:0000256" key="2">
    <source>
        <dbReference type="HAMAP-Rule" id="MF_01103"/>
    </source>
</evidence>
<evidence type="ECO:0000313" key="3">
    <source>
        <dbReference type="EMBL" id="OMF57923.1"/>
    </source>
</evidence>
<gene>
    <name evidence="3" type="ORF">BK138_04925</name>
</gene>
<proteinExistence type="inferred from homology"/>
<dbReference type="EMBL" id="MRTP01000001">
    <property type="protein sequence ID" value="OMF57923.1"/>
    <property type="molecule type" value="Genomic_DNA"/>
</dbReference>
<dbReference type="GO" id="GO:0005737">
    <property type="term" value="C:cytoplasm"/>
    <property type="evidence" value="ECO:0007669"/>
    <property type="project" value="UniProtKB-SubCell"/>
</dbReference>
<evidence type="ECO:0000256" key="1">
    <source>
        <dbReference type="ARBA" id="ARBA00022490"/>
    </source>
</evidence>
<dbReference type="Gene3D" id="1.10.287.540">
    <property type="entry name" value="Helix hairpin bin"/>
    <property type="match status" value="1"/>
</dbReference>
<keyword evidence="1 2" id="KW-0963">Cytoplasm</keyword>
<comment type="caution">
    <text evidence="3">The sequence shown here is derived from an EMBL/GenBank/DDBJ whole genome shotgun (WGS) entry which is preliminary data.</text>
</comment>
<sequence>MISILSRINELAKKEKEEGLTNAERVEQQSLREDYLREIRGQVLGTFSRLTVVDPLGNDVTPEKVRKVKAEQEETEEEAPGVVNRIRRYLD</sequence>
<organism evidence="3 4">
    <name type="scientific">Paenibacillus rhizosphaerae</name>
    <dbReference type="NCBI Taxonomy" id="297318"/>
    <lineage>
        <taxon>Bacteria</taxon>
        <taxon>Bacillati</taxon>
        <taxon>Bacillota</taxon>
        <taxon>Bacilli</taxon>
        <taxon>Bacillales</taxon>
        <taxon>Paenibacillaceae</taxon>
        <taxon>Paenibacillus</taxon>
    </lineage>
</organism>
<dbReference type="RefSeq" id="WP_076166701.1">
    <property type="nucleotide sequence ID" value="NZ_MRTP01000001.1"/>
</dbReference>
<dbReference type="AlphaFoldDB" id="A0A1R1F1E9"/>
<accession>A0A1R1F1E9</accession>
<dbReference type="PANTHER" id="PTHR37300:SF2">
    <property type="entry name" value="UPF0291 PROTEIN BC_1827"/>
    <property type="match status" value="1"/>
</dbReference>
<dbReference type="Pfam" id="PF05979">
    <property type="entry name" value="DUF896"/>
    <property type="match status" value="1"/>
</dbReference>
<dbReference type="SUPFAM" id="SSF158221">
    <property type="entry name" value="YnzC-like"/>
    <property type="match status" value="1"/>
</dbReference>
<keyword evidence="4" id="KW-1185">Reference proteome</keyword>
<name>A0A1R1F1E9_9BACL</name>
<evidence type="ECO:0000313" key="4">
    <source>
        <dbReference type="Proteomes" id="UP000187172"/>
    </source>
</evidence>
<comment type="subcellular location">
    <subcellularLocation>
        <location evidence="2">Cytoplasm</location>
    </subcellularLocation>
</comment>
<dbReference type="HAMAP" id="MF_01103">
    <property type="entry name" value="UPF0291"/>
    <property type="match status" value="1"/>
</dbReference>
<dbReference type="Proteomes" id="UP000187172">
    <property type="component" value="Unassembled WGS sequence"/>
</dbReference>
<dbReference type="InterPro" id="IPR009242">
    <property type="entry name" value="DUF896"/>
</dbReference>
<dbReference type="STRING" id="297318.BK138_04925"/>
<reference evidence="3 4" key="1">
    <citation type="submission" date="2016-11" db="EMBL/GenBank/DDBJ databases">
        <title>Paenibacillus species isolates.</title>
        <authorList>
            <person name="Beno S.M."/>
        </authorList>
    </citation>
    <scope>NUCLEOTIDE SEQUENCE [LARGE SCALE GENOMIC DNA]</scope>
    <source>
        <strain evidence="3 4">FSL R5-0378</strain>
    </source>
</reference>